<keyword evidence="6" id="KW-1185">Reference proteome</keyword>
<dbReference type="RefSeq" id="WP_051911053.1">
    <property type="nucleotide sequence ID" value="NZ_CAMIFG010000019.1"/>
</dbReference>
<dbReference type="Pfam" id="PF05433">
    <property type="entry name" value="Rick_17kDa_Anti"/>
    <property type="match status" value="1"/>
</dbReference>
<evidence type="ECO:0000256" key="2">
    <source>
        <dbReference type="ARBA" id="ARBA00008681"/>
    </source>
</evidence>
<gene>
    <name evidence="5" type="ORF">CN97_14015</name>
</gene>
<comment type="caution">
    <text evidence="5">The sequence shown here is derived from an EMBL/GenBank/DDBJ whole genome shotgun (WGS) entry which is preliminary data.</text>
</comment>
<organism evidence="5 6">
    <name type="scientific">Haematobacter massiliensis</name>
    <dbReference type="NCBI Taxonomy" id="195105"/>
    <lineage>
        <taxon>Bacteria</taxon>
        <taxon>Pseudomonadati</taxon>
        <taxon>Pseudomonadota</taxon>
        <taxon>Alphaproteobacteria</taxon>
        <taxon>Rhodobacterales</taxon>
        <taxon>Paracoccaceae</taxon>
        <taxon>Haematobacter</taxon>
    </lineage>
</organism>
<accession>A0A086Y8Q2</accession>
<comment type="similarity">
    <text evidence="2">Belongs to the rickettsiale 17 kDa surface antigen family.</text>
</comment>
<keyword evidence="4" id="KW-0449">Lipoprotein</keyword>
<dbReference type="eggNOG" id="ENOG5033ESF">
    <property type="taxonomic scope" value="Bacteria"/>
</dbReference>
<evidence type="ECO:0000256" key="3">
    <source>
        <dbReference type="ARBA" id="ARBA00015281"/>
    </source>
</evidence>
<reference evidence="5 6" key="1">
    <citation type="submission" date="2014-03" db="EMBL/GenBank/DDBJ databases">
        <title>Genome of Haematobacter massiliensis CCUG 47968.</title>
        <authorList>
            <person name="Wang D."/>
            <person name="Wang G."/>
        </authorList>
    </citation>
    <scope>NUCLEOTIDE SEQUENCE [LARGE SCALE GENOMIC DNA]</scope>
    <source>
        <strain evidence="5 6">CCUG 47968</strain>
    </source>
</reference>
<dbReference type="STRING" id="195105.CN97_14015"/>
<dbReference type="InterPro" id="IPR008816">
    <property type="entry name" value="Gly_zipper_2TM_dom"/>
</dbReference>
<evidence type="ECO:0000313" key="5">
    <source>
        <dbReference type="EMBL" id="KFI30652.1"/>
    </source>
</evidence>
<evidence type="ECO:0000256" key="1">
    <source>
        <dbReference type="ARBA" id="ARBA00004459"/>
    </source>
</evidence>
<dbReference type="EMBL" id="JGYG01000003">
    <property type="protein sequence ID" value="KFI30652.1"/>
    <property type="molecule type" value="Genomic_DNA"/>
</dbReference>
<dbReference type="AlphaFoldDB" id="A0A086Y8Q2"/>
<evidence type="ECO:0000313" key="6">
    <source>
        <dbReference type="Proteomes" id="UP000028826"/>
    </source>
</evidence>
<proteinExistence type="inferred from homology"/>
<dbReference type="PROSITE" id="PS51257">
    <property type="entry name" value="PROKAR_LIPOPROTEIN"/>
    <property type="match status" value="1"/>
</dbReference>
<dbReference type="GO" id="GO:0009279">
    <property type="term" value="C:cell outer membrane"/>
    <property type="evidence" value="ECO:0007669"/>
    <property type="project" value="UniProtKB-SubCell"/>
</dbReference>
<sequence>MLKRTGLLCCAAALTLAACGPTTPEERVYRQHEAGCIAGSVTGAVLGAALGNAFGGGSGRTIITATGAALGGQAGNQLTCG</sequence>
<evidence type="ECO:0000256" key="4">
    <source>
        <dbReference type="ARBA" id="ARBA00023288"/>
    </source>
</evidence>
<dbReference type="Proteomes" id="UP000028826">
    <property type="component" value="Unassembled WGS sequence"/>
</dbReference>
<protein>
    <recommendedName>
        <fullName evidence="3">17 kDa surface antigen</fullName>
    </recommendedName>
</protein>
<comment type="subcellular location">
    <subcellularLocation>
        <location evidence="1">Cell outer membrane</location>
        <topology evidence="1">Lipid-anchor</topology>
    </subcellularLocation>
</comment>
<name>A0A086Y8Q2_9RHOB</name>